<dbReference type="PANTHER" id="PTHR43433">
    <property type="entry name" value="HYDROLASE, ALPHA/BETA FOLD FAMILY PROTEIN"/>
    <property type="match status" value="1"/>
</dbReference>
<reference evidence="2 3" key="1">
    <citation type="submission" date="2023-07" db="EMBL/GenBank/DDBJ databases">
        <title>Sorghum-associated microbial communities from plants grown in Nebraska, USA.</title>
        <authorList>
            <person name="Schachtman D."/>
        </authorList>
    </citation>
    <scope>NUCLEOTIDE SEQUENCE [LARGE SCALE GENOMIC DNA]</scope>
    <source>
        <strain evidence="2 3">2980</strain>
    </source>
</reference>
<dbReference type="InterPro" id="IPR029059">
    <property type="entry name" value="AB_hydrolase_5"/>
</dbReference>
<dbReference type="InterPro" id="IPR029058">
    <property type="entry name" value="AB_hydrolase_fold"/>
</dbReference>
<comment type="caution">
    <text evidence="2">The sequence shown here is derived from an EMBL/GenBank/DDBJ whole genome shotgun (WGS) entry which is preliminary data.</text>
</comment>
<evidence type="ECO:0000313" key="3">
    <source>
        <dbReference type="Proteomes" id="UP001259347"/>
    </source>
</evidence>
<accession>A0ABU1S9K5</accession>
<name>A0ABU1S9K5_9MICO</name>
<dbReference type="InterPro" id="IPR050471">
    <property type="entry name" value="AB_hydrolase"/>
</dbReference>
<dbReference type="Gene3D" id="3.40.50.1820">
    <property type="entry name" value="alpha/beta hydrolase"/>
    <property type="match status" value="2"/>
</dbReference>
<dbReference type="SUPFAM" id="SSF53474">
    <property type="entry name" value="alpha/beta-Hydrolases"/>
    <property type="match status" value="1"/>
</dbReference>
<dbReference type="PANTHER" id="PTHR43433:SF5">
    <property type="entry name" value="AB HYDROLASE-1 DOMAIN-CONTAINING PROTEIN"/>
    <property type="match status" value="1"/>
</dbReference>
<evidence type="ECO:0000259" key="1">
    <source>
        <dbReference type="Pfam" id="PF12695"/>
    </source>
</evidence>
<protein>
    <submittedName>
        <fullName evidence="2">Pimeloyl-ACP methyl ester carboxylesterase</fullName>
    </submittedName>
</protein>
<feature type="domain" description="Alpha/beta hydrolase fold-5" evidence="1">
    <location>
        <begin position="26"/>
        <end position="172"/>
    </location>
</feature>
<sequence length="193" mass="20488">MTANSVFEPAGRAIPYIEEGEGPVSLVLIPGTRQDGAALGVVAHYLAEEAGFRVVRIGSRGELNGAEDAVSLEERVEDLAAVMDHIGLTKTWVGGHGFGGTVARAFALDRTDRMNGLLLLGVEEREIPLAPAIPVLIVQGAEDEVTPPAQGERLKTTASDRASVTTIPGADHLFPTTHPVETAVVIEEYLDWD</sequence>
<gene>
    <name evidence="2" type="ORF">J2Y69_000165</name>
</gene>
<organism evidence="2 3">
    <name type="scientific">Microbacterium resistens</name>
    <dbReference type="NCBI Taxonomy" id="156977"/>
    <lineage>
        <taxon>Bacteria</taxon>
        <taxon>Bacillati</taxon>
        <taxon>Actinomycetota</taxon>
        <taxon>Actinomycetes</taxon>
        <taxon>Micrococcales</taxon>
        <taxon>Microbacteriaceae</taxon>
        <taxon>Microbacterium</taxon>
    </lineage>
</organism>
<dbReference type="Pfam" id="PF12695">
    <property type="entry name" value="Abhydrolase_5"/>
    <property type="match status" value="1"/>
</dbReference>
<keyword evidence="3" id="KW-1185">Reference proteome</keyword>
<dbReference type="EMBL" id="JAVDUM010000001">
    <property type="protein sequence ID" value="MDR6865583.1"/>
    <property type="molecule type" value="Genomic_DNA"/>
</dbReference>
<proteinExistence type="predicted"/>
<dbReference type="RefSeq" id="WP_310016580.1">
    <property type="nucleotide sequence ID" value="NZ_JAVDUM010000001.1"/>
</dbReference>
<dbReference type="Proteomes" id="UP001259347">
    <property type="component" value="Unassembled WGS sequence"/>
</dbReference>
<evidence type="ECO:0000313" key="2">
    <source>
        <dbReference type="EMBL" id="MDR6865583.1"/>
    </source>
</evidence>